<keyword evidence="12" id="KW-0739">Sodium transport</keyword>
<sequence length="569" mass="61873">MAANTLAVVLIICYYSAVVLLGFWSRNKVQSERDNLQTSRSSTESRRKHDDPNFFLKLAMANRSLPLALGVGSMTGGTFFAHKMRALKPVTMLDPFQNRYGRWMTLLLCIPAVAGEVFWTAAVLAALDFTAAGYRGPYYLRDKDSVRVLPFSIRYLTSGLVSILGLLGITAAIMSSVDSSMLSASLLVTKNIYKSVVRPMASDAEVAFTLRMMVFLIGAWATYLALSVQSVFEMWSLCSDAVYVLLFPQLLCVLYFNQTNAYGSLMGFIVGCCLRWLFGVPALGLPVMVRLPLYDEELGQGFPVRLVSMGFGVVIILLGSYAAEKTFEKGWLPQRQDVFRCFQHGRQAASAMNVMGSALQAEAPVTGSAPHTRLASHSSRIGSEASMEDEAPNADNRDPLSTSSKASSLSRKSSNGDKMTTTRGSAVDLSRHRRASSVADMSKRRSASVGDLSRTVQEGAFAERRRRRHSSASLQLEPKPDSKADLSWHPMPSAKSELPPDAKAEVKPEGSQASVIQTPKKRRHMSRSHSKTSAAGVGGTSQSGATAQHSEEKAMKSSAAQESATKLTS</sequence>
<keyword evidence="17" id="KW-1185">Reference proteome</keyword>
<evidence type="ECO:0000256" key="15">
    <source>
        <dbReference type="SAM" id="Phobius"/>
    </source>
</evidence>
<proteinExistence type="inferred from homology"/>
<dbReference type="Gene3D" id="1.20.1730.10">
    <property type="entry name" value="Sodium/glucose cotransporter"/>
    <property type="match status" value="1"/>
</dbReference>
<feature type="region of interest" description="Disordered" evidence="14">
    <location>
        <begin position="363"/>
        <end position="569"/>
    </location>
</feature>
<evidence type="ECO:0000256" key="2">
    <source>
        <dbReference type="ARBA" id="ARBA00006434"/>
    </source>
</evidence>
<feature type="transmembrane region" description="Helical" evidence="15">
    <location>
        <begin position="262"/>
        <end position="285"/>
    </location>
</feature>
<feature type="transmembrane region" description="Helical" evidence="15">
    <location>
        <begin position="306"/>
        <end position="323"/>
    </location>
</feature>
<dbReference type="GO" id="GO:0005886">
    <property type="term" value="C:plasma membrane"/>
    <property type="evidence" value="ECO:0007669"/>
    <property type="project" value="TreeGrafter"/>
</dbReference>
<dbReference type="EMBL" id="JARKHS020030490">
    <property type="protein sequence ID" value="KAK8762082.1"/>
    <property type="molecule type" value="Genomic_DNA"/>
</dbReference>
<evidence type="ECO:0000256" key="1">
    <source>
        <dbReference type="ARBA" id="ARBA00004141"/>
    </source>
</evidence>
<keyword evidence="9" id="KW-0406">Ion transport</keyword>
<keyword evidence="4 15" id="KW-0812">Transmembrane</keyword>
<feature type="compositionally biased region" description="Basic residues" evidence="14">
    <location>
        <begin position="519"/>
        <end position="530"/>
    </location>
</feature>
<keyword evidence="3" id="KW-0813">Transport</keyword>
<evidence type="ECO:0000256" key="12">
    <source>
        <dbReference type="ARBA" id="ARBA00023201"/>
    </source>
</evidence>
<comment type="caution">
    <text evidence="16">The sequence shown here is derived from an EMBL/GenBank/DDBJ whole genome shotgun (WGS) entry which is preliminary data.</text>
</comment>
<reference evidence="16 17" key="1">
    <citation type="journal article" date="2023" name="Arcadia Sci">
        <title>De novo assembly of a long-read Amblyomma americanum tick genome.</title>
        <authorList>
            <person name="Chou S."/>
            <person name="Poskanzer K.E."/>
            <person name="Rollins M."/>
            <person name="Thuy-Boun P.S."/>
        </authorList>
    </citation>
    <scope>NUCLEOTIDE SEQUENCE [LARGE SCALE GENOMIC DNA]</scope>
    <source>
        <strain evidence="16">F_SG_1</strain>
        <tissue evidence="16">Salivary glands</tissue>
    </source>
</reference>
<dbReference type="GO" id="GO:0005307">
    <property type="term" value="F:choline:sodium symporter activity"/>
    <property type="evidence" value="ECO:0007669"/>
    <property type="project" value="TreeGrafter"/>
</dbReference>
<dbReference type="PANTHER" id="PTHR45897">
    <property type="entry name" value="HIGH-AFFINITY CHOLINE TRANSPORTER 1"/>
    <property type="match status" value="1"/>
</dbReference>
<name>A0AAQ4DHZ2_AMBAM</name>
<protein>
    <recommendedName>
        <fullName evidence="18">Sodium/solute symporter</fullName>
    </recommendedName>
</protein>
<evidence type="ECO:0000256" key="6">
    <source>
        <dbReference type="ARBA" id="ARBA00022979"/>
    </source>
</evidence>
<keyword evidence="5" id="KW-0769">Symport</keyword>
<feature type="compositionally biased region" description="Polar residues" evidence="14">
    <location>
        <begin position="558"/>
        <end position="569"/>
    </location>
</feature>
<dbReference type="InterPro" id="IPR038377">
    <property type="entry name" value="Na/Glc_symporter_sf"/>
</dbReference>
<evidence type="ECO:0000256" key="14">
    <source>
        <dbReference type="SAM" id="MobiDB-lite"/>
    </source>
</evidence>
<evidence type="ECO:0000256" key="4">
    <source>
        <dbReference type="ARBA" id="ARBA00022692"/>
    </source>
</evidence>
<keyword evidence="7 15" id="KW-1133">Transmembrane helix</keyword>
<dbReference type="Proteomes" id="UP001321473">
    <property type="component" value="Unassembled WGS sequence"/>
</dbReference>
<evidence type="ECO:0000256" key="10">
    <source>
        <dbReference type="ARBA" id="ARBA00023136"/>
    </source>
</evidence>
<organism evidence="16 17">
    <name type="scientific">Amblyomma americanum</name>
    <name type="common">Lone star tick</name>
    <dbReference type="NCBI Taxonomy" id="6943"/>
    <lineage>
        <taxon>Eukaryota</taxon>
        <taxon>Metazoa</taxon>
        <taxon>Ecdysozoa</taxon>
        <taxon>Arthropoda</taxon>
        <taxon>Chelicerata</taxon>
        <taxon>Arachnida</taxon>
        <taxon>Acari</taxon>
        <taxon>Parasitiformes</taxon>
        <taxon>Ixodida</taxon>
        <taxon>Ixodoidea</taxon>
        <taxon>Ixodidae</taxon>
        <taxon>Amblyomminae</taxon>
        <taxon>Amblyomma</taxon>
    </lineage>
</organism>
<feature type="transmembrane region" description="Helical" evidence="15">
    <location>
        <begin position="237"/>
        <end position="256"/>
    </location>
</feature>
<dbReference type="PROSITE" id="PS50283">
    <property type="entry name" value="NA_SOLUT_SYMP_3"/>
    <property type="match status" value="1"/>
</dbReference>
<evidence type="ECO:0000313" key="17">
    <source>
        <dbReference type="Proteomes" id="UP001321473"/>
    </source>
</evidence>
<dbReference type="PANTHER" id="PTHR45897:SF4">
    <property type="entry name" value="HIGH-AFFINITY CHOLINE TRANSPORTER 1"/>
    <property type="match status" value="1"/>
</dbReference>
<feature type="transmembrane region" description="Helical" evidence="15">
    <location>
        <begin position="6"/>
        <end position="24"/>
    </location>
</feature>
<feature type="transmembrane region" description="Helical" evidence="15">
    <location>
        <begin position="206"/>
        <end position="225"/>
    </location>
</feature>
<accession>A0AAQ4DHZ2</accession>
<dbReference type="InterPro" id="IPR001734">
    <property type="entry name" value="Na/solute_symporter"/>
</dbReference>
<evidence type="ECO:0000256" key="8">
    <source>
        <dbReference type="ARBA" id="ARBA00023053"/>
    </source>
</evidence>
<feature type="transmembrane region" description="Helical" evidence="15">
    <location>
        <begin position="65"/>
        <end position="83"/>
    </location>
</feature>
<keyword evidence="6" id="KW-0530">Neurotransmitter biosynthesis</keyword>
<evidence type="ECO:0000256" key="7">
    <source>
        <dbReference type="ARBA" id="ARBA00022989"/>
    </source>
</evidence>
<evidence type="ECO:0000313" key="16">
    <source>
        <dbReference type="EMBL" id="KAK8762082.1"/>
    </source>
</evidence>
<keyword evidence="11" id="KW-0325">Glycoprotein</keyword>
<dbReference type="Pfam" id="PF00474">
    <property type="entry name" value="SSF"/>
    <property type="match status" value="1"/>
</dbReference>
<feature type="compositionally biased region" description="Low complexity" evidence="14">
    <location>
        <begin position="400"/>
        <end position="413"/>
    </location>
</feature>
<feature type="transmembrane region" description="Helical" evidence="15">
    <location>
        <begin position="103"/>
        <end position="134"/>
    </location>
</feature>
<comment type="subcellular location">
    <subcellularLocation>
        <location evidence="1">Membrane</location>
        <topology evidence="1">Multi-pass membrane protein</topology>
    </subcellularLocation>
</comment>
<evidence type="ECO:0000256" key="3">
    <source>
        <dbReference type="ARBA" id="ARBA00022448"/>
    </source>
</evidence>
<evidence type="ECO:0000256" key="5">
    <source>
        <dbReference type="ARBA" id="ARBA00022847"/>
    </source>
</evidence>
<evidence type="ECO:0000256" key="9">
    <source>
        <dbReference type="ARBA" id="ARBA00023065"/>
    </source>
</evidence>
<evidence type="ECO:0000256" key="13">
    <source>
        <dbReference type="RuleBase" id="RU362091"/>
    </source>
</evidence>
<dbReference type="AlphaFoldDB" id="A0AAQ4DHZ2"/>
<keyword evidence="10 15" id="KW-0472">Membrane</keyword>
<evidence type="ECO:0000256" key="11">
    <source>
        <dbReference type="ARBA" id="ARBA00023180"/>
    </source>
</evidence>
<feature type="compositionally biased region" description="Basic and acidic residues" evidence="14">
    <location>
        <begin position="498"/>
        <end position="508"/>
    </location>
</feature>
<comment type="similarity">
    <text evidence="2 13">Belongs to the sodium:solute symporter (SSF) (TC 2.A.21) family.</text>
</comment>
<gene>
    <name evidence="16" type="ORF">V5799_026651</name>
</gene>
<dbReference type="InterPro" id="IPR052244">
    <property type="entry name" value="Choline_transporter"/>
</dbReference>
<feature type="transmembrane region" description="Helical" evidence="15">
    <location>
        <begin position="155"/>
        <end position="177"/>
    </location>
</feature>
<keyword evidence="8" id="KW-0915">Sodium</keyword>
<evidence type="ECO:0008006" key="18">
    <source>
        <dbReference type="Google" id="ProtNLM"/>
    </source>
</evidence>
<dbReference type="GO" id="GO:0008292">
    <property type="term" value="P:acetylcholine biosynthetic process"/>
    <property type="evidence" value="ECO:0007669"/>
    <property type="project" value="TreeGrafter"/>
</dbReference>